<evidence type="ECO:0000313" key="2">
    <source>
        <dbReference type="Proteomes" id="UP000298460"/>
    </source>
</evidence>
<sequence length="205" mass="22883">MDLSDVDLLSLQSSYMKNDPTTIAFCRALSPQFQQLSGEAKKCSILARLNQIKWATISPGLVVKVFAPEITNEQVLDELAWQLNIKWYDPSVDIATKQQIVRSAIIVHMYKGTPYAVEQIIQTYFGDGEVQEWFDYGGEPGMFKVLTTNPSVTADLANQFTTVLNSVKNMRSHLEVILISLSGQLDIYFGGAVHTGDFIETRQVG</sequence>
<name>A0A4Z0R3W7_9FIRM</name>
<dbReference type="NCBIfam" id="TIGR01634">
    <property type="entry name" value="tail_P2_I"/>
    <property type="match status" value="1"/>
</dbReference>
<keyword evidence="2" id="KW-1185">Reference proteome</keyword>
<dbReference type="EMBL" id="SPQQ01000006">
    <property type="protein sequence ID" value="TGE37085.1"/>
    <property type="molecule type" value="Genomic_DNA"/>
</dbReference>
<dbReference type="InterPro" id="IPR006521">
    <property type="entry name" value="Tail_protein_I"/>
</dbReference>
<dbReference type="OrthoDB" id="90759at2"/>
<evidence type="ECO:0000313" key="1">
    <source>
        <dbReference type="EMBL" id="TGE37085.1"/>
    </source>
</evidence>
<proteinExistence type="predicted"/>
<dbReference type="Pfam" id="PF09684">
    <property type="entry name" value="Tail_P2_I"/>
    <property type="match status" value="1"/>
</dbReference>
<accession>A0A4Z0R3W7</accession>
<dbReference type="Proteomes" id="UP000298460">
    <property type="component" value="Unassembled WGS sequence"/>
</dbReference>
<organism evidence="1 2">
    <name type="scientific">Desulfosporosinus fructosivorans</name>
    <dbReference type="NCBI Taxonomy" id="2018669"/>
    <lineage>
        <taxon>Bacteria</taxon>
        <taxon>Bacillati</taxon>
        <taxon>Bacillota</taxon>
        <taxon>Clostridia</taxon>
        <taxon>Eubacteriales</taxon>
        <taxon>Desulfitobacteriaceae</taxon>
        <taxon>Desulfosporosinus</taxon>
    </lineage>
</organism>
<dbReference type="RefSeq" id="WP_135549368.1">
    <property type="nucleotide sequence ID" value="NZ_SPQQ01000006.1"/>
</dbReference>
<dbReference type="AlphaFoldDB" id="A0A4Z0R3W7"/>
<comment type="caution">
    <text evidence="1">The sequence shown here is derived from an EMBL/GenBank/DDBJ whole genome shotgun (WGS) entry which is preliminary data.</text>
</comment>
<gene>
    <name evidence="1" type="ORF">E4K67_17505</name>
</gene>
<protein>
    <submittedName>
        <fullName evidence="1">Phage tail protein I</fullName>
    </submittedName>
</protein>
<reference evidence="1 2" key="1">
    <citation type="submission" date="2019-03" db="EMBL/GenBank/DDBJ databases">
        <title>Draft Genome Sequence of Desulfosporosinus fructosivorans Strain 63.6F, Isolated from Marine Sediment in the Baltic Sea.</title>
        <authorList>
            <person name="Hausmann B."/>
            <person name="Vandieken V."/>
            <person name="Pjevac P."/>
            <person name="Schreck K."/>
            <person name="Herbold C.W."/>
            <person name="Loy A."/>
        </authorList>
    </citation>
    <scope>NUCLEOTIDE SEQUENCE [LARGE SCALE GENOMIC DNA]</scope>
    <source>
        <strain evidence="1 2">63.6F</strain>
    </source>
</reference>